<dbReference type="SUPFAM" id="SSF63411">
    <property type="entry name" value="LuxS/MPP-like metallohydrolase"/>
    <property type="match status" value="1"/>
</dbReference>
<dbReference type="Proteomes" id="UP000647235">
    <property type="component" value="Unassembled WGS sequence"/>
</dbReference>
<dbReference type="EMBL" id="JACOOY010000002">
    <property type="protein sequence ID" value="MBC5664059.1"/>
    <property type="molecule type" value="Genomic_DNA"/>
</dbReference>
<dbReference type="InterPro" id="IPR011249">
    <property type="entry name" value="Metalloenz_LuxS/M16"/>
</dbReference>
<evidence type="ECO:0000313" key="2">
    <source>
        <dbReference type="Proteomes" id="UP000647235"/>
    </source>
</evidence>
<sequence length="171" mass="19826">MNIFVNGDGAKLQWKLKDKKGWTGDVFGSIENFANFARLKIDYAVEEEDLPDSMICFAKTLQKAKENLSEKDREEVIGFHTFQPGLWDDSCEYNQYIAENVFTQGSSAYEVKEIIRQYENVTVEELKQLANEIFTPENMSISVGYDSWYTKKSTLEKKCRKMRKILGGQYL</sequence>
<protein>
    <submittedName>
        <fullName evidence="1">Insulinase family protein</fullName>
    </submittedName>
</protein>
<reference evidence="1 2" key="1">
    <citation type="submission" date="2020-08" db="EMBL/GenBank/DDBJ databases">
        <title>Genome public.</title>
        <authorList>
            <person name="Liu C."/>
            <person name="Sun Q."/>
        </authorList>
    </citation>
    <scope>NUCLEOTIDE SEQUENCE [LARGE SCALE GENOMIC DNA]</scope>
    <source>
        <strain evidence="1 2">NSJ-36</strain>
    </source>
</reference>
<proteinExistence type="predicted"/>
<evidence type="ECO:0000313" key="1">
    <source>
        <dbReference type="EMBL" id="MBC5664059.1"/>
    </source>
</evidence>
<organism evidence="1 2">
    <name type="scientific">Dorea hominis</name>
    <dbReference type="NCBI Taxonomy" id="2763040"/>
    <lineage>
        <taxon>Bacteria</taxon>
        <taxon>Bacillati</taxon>
        <taxon>Bacillota</taxon>
        <taxon>Clostridia</taxon>
        <taxon>Lachnospirales</taxon>
        <taxon>Lachnospiraceae</taxon>
        <taxon>Dorea</taxon>
    </lineage>
</organism>
<gene>
    <name evidence="1" type="ORF">H8S07_01995</name>
</gene>
<comment type="caution">
    <text evidence="1">The sequence shown here is derived from an EMBL/GenBank/DDBJ whole genome shotgun (WGS) entry which is preliminary data.</text>
</comment>
<accession>A0ABR7ERR5</accession>
<dbReference type="Gene3D" id="3.30.830.10">
    <property type="entry name" value="Metalloenzyme, LuxS/M16 peptidase-like"/>
    <property type="match status" value="1"/>
</dbReference>
<name>A0ABR7ERR5_9FIRM</name>
<keyword evidence="2" id="KW-1185">Reference proteome</keyword>